<keyword evidence="1" id="KW-0805">Transcription regulation</keyword>
<evidence type="ECO:0000259" key="6">
    <source>
        <dbReference type="PROSITE" id="PS50977"/>
    </source>
</evidence>
<proteinExistence type="predicted"/>
<dbReference type="InterPro" id="IPR009057">
    <property type="entry name" value="Homeodomain-like_sf"/>
</dbReference>
<protein>
    <submittedName>
        <fullName evidence="7">TetR/AcrR family transcriptional regulator</fullName>
    </submittedName>
</protein>
<keyword evidence="3" id="KW-0804">Transcription</keyword>
<evidence type="ECO:0000313" key="7">
    <source>
        <dbReference type="EMBL" id="MDC0674111.1"/>
    </source>
</evidence>
<sequence>MTAAPIPGELTLVDDRARRILDAAVRLAESGGFSAVRLRDVAQASGVALGTVYKRFRSKEDLLVGVLSLELVALRERFGDAPLPGATRLDRLIECFAALTETLCARPHLGRAVIRSAATGENALAERLHRFHSALMELIVGAIRGRDEGPVTATELEMLAVLQDVWFSRLVGWTAELHGPETVVEQVARAARLLYGAIEGAGSSGEIRSGGSESEEIRSSGGAESGELRSSGGAGAESGELRSSGGAGHGRTG</sequence>
<dbReference type="SUPFAM" id="SSF46689">
    <property type="entry name" value="Homeodomain-like"/>
    <property type="match status" value="1"/>
</dbReference>
<organism evidence="7 8">
    <name type="scientific">Nannocystis radixulma</name>
    <dbReference type="NCBI Taxonomy" id="2995305"/>
    <lineage>
        <taxon>Bacteria</taxon>
        <taxon>Pseudomonadati</taxon>
        <taxon>Myxococcota</taxon>
        <taxon>Polyangia</taxon>
        <taxon>Nannocystales</taxon>
        <taxon>Nannocystaceae</taxon>
        <taxon>Nannocystis</taxon>
    </lineage>
</organism>
<dbReference type="EMBL" id="JAQNDN010000024">
    <property type="protein sequence ID" value="MDC0674111.1"/>
    <property type="molecule type" value="Genomic_DNA"/>
</dbReference>
<keyword evidence="8" id="KW-1185">Reference proteome</keyword>
<evidence type="ECO:0000256" key="4">
    <source>
        <dbReference type="PROSITE-ProRule" id="PRU00335"/>
    </source>
</evidence>
<gene>
    <name evidence="7" type="ORF">POL58_40565</name>
</gene>
<keyword evidence="2 4" id="KW-0238">DNA-binding</keyword>
<feature type="region of interest" description="Disordered" evidence="5">
    <location>
        <begin position="203"/>
        <end position="253"/>
    </location>
</feature>
<dbReference type="PANTHER" id="PTHR30055:SF234">
    <property type="entry name" value="HTH-TYPE TRANSCRIPTIONAL REGULATOR BETI"/>
    <property type="match status" value="1"/>
</dbReference>
<dbReference type="InterPro" id="IPR041642">
    <property type="entry name" value="KstR_C"/>
</dbReference>
<comment type="caution">
    <text evidence="7">The sequence shown here is derived from an EMBL/GenBank/DDBJ whole genome shotgun (WGS) entry which is preliminary data.</text>
</comment>
<dbReference type="Proteomes" id="UP001217838">
    <property type="component" value="Unassembled WGS sequence"/>
</dbReference>
<accession>A0ABT5BIY1</accession>
<feature type="domain" description="HTH tetR-type" evidence="6">
    <location>
        <begin position="14"/>
        <end position="74"/>
    </location>
</feature>
<feature type="compositionally biased region" description="Low complexity" evidence="5">
    <location>
        <begin position="203"/>
        <end position="212"/>
    </location>
</feature>
<evidence type="ECO:0000256" key="1">
    <source>
        <dbReference type="ARBA" id="ARBA00023015"/>
    </source>
</evidence>
<dbReference type="RefSeq" id="WP_272008070.1">
    <property type="nucleotide sequence ID" value="NZ_JAQNDN010000024.1"/>
</dbReference>
<feature type="DNA-binding region" description="H-T-H motif" evidence="4">
    <location>
        <begin position="37"/>
        <end position="56"/>
    </location>
</feature>
<dbReference type="InterPro" id="IPR050109">
    <property type="entry name" value="HTH-type_TetR-like_transc_reg"/>
</dbReference>
<reference evidence="7 8" key="1">
    <citation type="submission" date="2022-11" db="EMBL/GenBank/DDBJ databases">
        <title>Minimal conservation of predation-associated metabolite biosynthetic gene clusters underscores biosynthetic potential of Myxococcota including descriptions for ten novel species: Archangium lansinium sp. nov., Myxococcus landrumus sp. nov., Nannocystis bai.</title>
        <authorList>
            <person name="Ahearne A."/>
            <person name="Stevens C."/>
            <person name="Dowd S."/>
        </authorList>
    </citation>
    <scope>NUCLEOTIDE SEQUENCE [LARGE SCALE GENOMIC DNA]</scope>
    <source>
        <strain evidence="7 8">NCELM</strain>
    </source>
</reference>
<dbReference type="PROSITE" id="PS50977">
    <property type="entry name" value="HTH_TETR_2"/>
    <property type="match status" value="1"/>
</dbReference>
<dbReference type="InterPro" id="IPR001647">
    <property type="entry name" value="HTH_TetR"/>
</dbReference>
<dbReference type="Gene3D" id="1.10.357.10">
    <property type="entry name" value="Tetracycline Repressor, domain 2"/>
    <property type="match status" value="1"/>
</dbReference>
<dbReference type="PRINTS" id="PR00455">
    <property type="entry name" value="HTHTETR"/>
</dbReference>
<evidence type="ECO:0000313" key="8">
    <source>
        <dbReference type="Proteomes" id="UP001217838"/>
    </source>
</evidence>
<evidence type="ECO:0000256" key="5">
    <source>
        <dbReference type="SAM" id="MobiDB-lite"/>
    </source>
</evidence>
<dbReference type="Pfam" id="PF00440">
    <property type="entry name" value="TetR_N"/>
    <property type="match status" value="1"/>
</dbReference>
<dbReference type="PANTHER" id="PTHR30055">
    <property type="entry name" value="HTH-TYPE TRANSCRIPTIONAL REGULATOR RUTR"/>
    <property type="match status" value="1"/>
</dbReference>
<name>A0ABT5BIY1_9BACT</name>
<evidence type="ECO:0000256" key="2">
    <source>
        <dbReference type="ARBA" id="ARBA00023125"/>
    </source>
</evidence>
<evidence type="ECO:0000256" key="3">
    <source>
        <dbReference type="ARBA" id="ARBA00023163"/>
    </source>
</evidence>
<dbReference type="Pfam" id="PF17925">
    <property type="entry name" value="TetR_C_20"/>
    <property type="match status" value="1"/>
</dbReference>